<dbReference type="InterPro" id="IPR050653">
    <property type="entry name" value="Prot_Inhib_GrowthFact_Antg"/>
</dbReference>
<dbReference type="Gene3D" id="3.30.60.30">
    <property type="match status" value="1"/>
</dbReference>
<dbReference type="InterPro" id="IPR002350">
    <property type="entry name" value="Kazal_dom"/>
</dbReference>
<keyword evidence="1" id="KW-1015">Disulfide bond</keyword>
<dbReference type="CDD" id="cd00104">
    <property type="entry name" value="KAZAL_FS"/>
    <property type="match status" value="1"/>
</dbReference>
<keyword evidence="4" id="KW-1185">Reference proteome</keyword>
<gene>
    <name evidence="3" type="ORF">WISP_148805</name>
</gene>
<dbReference type="Proteomes" id="UP001145742">
    <property type="component" value="Unassembled WGS sequence"/>
</dbReference>
<dbReference type="PANTHER" id="PTHR10913">
    <property type="entry name" value="FOLLISTATIN-RELATED"/>
    <property type="match status" value="1"/>
</dbReference>
<evidence type="ECO:0000259" key="2">
    <source>
        <dbReference type="PROSITE" id="PS51465"/>
    </source>
</evidence>
<organism evidence="3 4">
    <name type="scientific">Willisornis vidua</name>
    <name type="common">Xingu scale-backed antbird</name>
    <dbReference type="NCBI Taxonomy" id="1566151"/>
    <lineage>
        <taxon>Eukaryota</taxon>
        <taxon>Metazoa</taxon>
        <taxon>Chordata</taxon>
        <taxon>Craniata</taxon>
        <taxon>Vertebrata</taxon>
        <taxon>Euteleostomi</taxon>
        <taxon>Archelosauria</taxon>
        <taxon>Archosauria</taxon>
        <taxon>Dinosauria</taxon>
        <taxon>Saurischia</taxon>
        <taxon>Theropoda</taxon>
        <taxon>Coelurosauria</taxon>
        <taxon>Aves</taxon>
        <taxon>Neognathae</taxon>
        <taxon>Neoaves</taxon>
        <taxon>Telluraves</taxon>
        <taxon>Australaves</taxon>
        <taxon>Passeriformes</taxon>
        <taxon>Thamnophilidae</taxon>
        <taxon>Willisornis</taxon>
    </lineage>
</organism>
<dbReference type="InterPro" id="IPR036058">
    <property type="entry name" value="Kazal_dom_sf"/>
</dbReference>
<feature type="domain" description="Kazal-like" evidence="2">
    <location>
        <begin position="71"/>
        <end position="118"/>
    </location>
</feature>
<evidence type="ECO:0000313" key="3">
    <source>
        <dbReference type="EMBL" id="KAJ7403875.1"/>
    </source>
</evidence>
<protein>
    <recommendedName>
        <fullName evidence="2">Kazal-like domain-containing protein</fullName>
    </recommendedName>
</protein>
<sequence>MKHKSYKEQLKKLGLSILEKRRLRRDLIALYNYLKGGYLGHDGHFGSCENKYCGLGRHCVVNGKTGQAECLCMEHCKPHYKPVCGSDGEFYENHCEVHRAACLKKQKITIVHNEDCFFKVASDVPQESVLGLILFNIFVSDIGSGIKCPLSKFADGTKLYDAANTLKGRDAIRRDLDKPERWDSENLIKFNKVNCEVLLLGSRPSQTHL</sequence>
<name>A0ABQ9CPA0_9PASS</name>
<dbReference type="SMART" id="SM00280">
    <property type="entry name" value="KAZAL"/>
    <property type="match status" value="1"/>
</dbReference>
<evidence type="ECO:0000313" key="4">
    <source>
        <dbReference type="Proteomes" id="UP001145742"/>
    </source>
</evidence>
<reference evidence="3" key="1">
    <citation type="submission" date="2019-10" db="EMBL/GenBank/DDBJ databases">
        <authorList>
            <person name="Soares A.E.R."/>
            <person name="Aleixo A."/>
            <person name="Schneider P."/>
            <person name="Miyaki C.Y."/>
            <person name="Schneider M.P."/>
            <person name="Mello C."/>
            <person name="Vasconcelos A.T.R."/>
        </authorList>
    </citation>
    <scope>NUCLEOTIDE SEQUENCE</scope>
    <source>
        <tissue evidence="3">Muscle</tissue>
    </source>
</reference>
<dbReference type="Pfam" id="PF07648">
    <property type="entry name" value="Kazal_2"/>
    <property type="match status" value="1"/>
</dbReference>
<dbReference type="EMBL" id="WHWB01034799">
    <property type="protein sequence ID" value="KAJ7403875.1"/>
    <property type="molecule type" value="Genomic_DNA"/>
</dbReference>
<dbReference type="SUPFAM" id="SSF100895">
    <property type="entry name" value="Kazal-type serine protease inhibitors"/>
    <property type="match status" value="1"/>
</dbReference>
<dbReference type="PANTHER" id="PTHR10913:SF44">
    <property type="entry name" value="FOLLISTATIN-RELATED PROTEIN 5"/>
    <property type="match status" value="1"/>
</dbReference>
<dbReference type="PROSITE" id="PS51465">
    <property type="entry name" value="KAZAL_2"/>
    <property type="match status" value="1"/>
</dbReference>
<evidence type="ECO:0000256" key="1">
    <source>
        <dbReference type="ARBA" id="ARBA00023157"/>
    </source>
</evidence>
<proteinExistence type="predicted"/>
<accession>A0ABQ9CPA0</accession>
<comment type="caution">
    <text evidence="3">The sequence shown here is derived from an EMBL/GenBank/DDBJ whole genome shotgun (WGS) entry which is preliminary data.</text>
</comment>